<protein>
    <submittedName>
        <fullName evidence="3">Uncharacterized protein</fullName>
    </submittedName>
</protein>
<accession>A0ABN9L374</accession>
<name>A0ABN9L374_9NEOB</name>
<keyword evidence="2" id="KW-1133">Transmembrane helix</keyword>
<keyword evidence="4" id="KW-1185">Reference proteome</keyword>
<evidence type="ECO:0000256" key="2">
    <source>
        <dbReference type="SAM" id="Phobius"/>
    </source>
</evidence>
<dbReference type="EMBL" id="CAUEEQ010006623">
    <property type="protein sequence ID" value="CAJ0930345.1"/>
    <property type="molecule type" value="Genomic_DNA"/>
</dbReference>
<evidence type="ECO:0000256" key="1">
    <source>
        <dbReference type="SAM" id="MobiDB-lite"/>
    </source>
</evidence>
<dbReference type="PANTHER" id="PTHR12616:SF8">
    <property type="entry name" value="VACUOLAR PROTEIN SORTING-ASSOCIATED PROTEIN 8 HOMOLOG"/>
    <property type="match status" value="1"/>
</dbReference>
<feature type="transmembrane region" description="Helical" evidence="2">
    <location>
        <begin position="65"/>
        <end position="87"/>
    </location>
</feature>
<evidence type="ECO:0000313" key="3">
    <source>
        <dbReference type="EMBL" id="CAJ0930345.1"/>
    </source>
</evidence>
<sequence>MTPAATPHQLIERKRSHRSVDVTSPEVTKCSFATFQRVDHLLKQDCNNEALALAWSFHEGKAKAVVGLSSLIFLSVGLSSLIFLSVFLRSEQFDFSLCLSSLIFLSVGLQSDFSLCLSGDPTKRRSVVADKIVEILLQYTDKALRKCPEQGKIQIMEQHFQDTVPVIAEYCLLLQRTSLPQSITGNGSIARSGKPAGDAGSDILFSQMYDKLSENCVAKGVFLECLEPYLLRDQLPGLTTQVMKDLLLHFSGPRPNGECRGLYNTYGCY</sequence>
<evidence type="ECO:0000313" key="4">
    <source>
        <dbReference type="Proteomes" id="UP001176940"/>
    </source>
</evidence>
<proteinExistence type="predicted"/>
<dbReference type="Proteomes" id="UP001176940">
    <property type="component" value="Unassembled WGS sequence"/>
</dbReference>
<comment type="caution">
    <text evidence="3">The sequence shown here is derived from an EMBL/GenBank/DDBJ whole genome shotgun (WGS) entry which is preliminary data.</text>
</comment>
<organism evidence="3 4">
    <name type="scientific">Ranitomeya imitator</name>
    <name type="common">mimic poison frog</name>
    <dbReference type="NCBI Taxonomy" id="111125"/>
    <lineage>
        <taxon>Eukaryota</taxon>
        <taxon>Metazoa</taxon>
        <taxon>Chordata</taxon>
        <taxon>Craniata</taxon>
        <taxon>Vertebrata</taxon>
        <taxon>Euteleostomi</taxon>
        <taxon>Amphibia</taxon>
        <taxon>Batrachia</taxon>
        <taxon>Anura</taxon>
        <taxon>Neobatrachia</taxon>
        <taxon>Hyloidea</taxon>
        <taxon>Dendrobatidae</taxon>
        <taxon>Dendrobatinae</taxon>
        <taxon>Ranitomeya</taxon>
    </lineage>
</organism>
<feature type="region of interest" description="Disordered" evidence="1">
    <location>
        <begin position="1"/>
        <end position="20"/>
    </location>
</feature>
<dbReference type="InterPro" id="IPR045111">
    <property type="entry name" value="Vps41/Vps8"/>
</dbReference>
<keyword evidence="2" id="KW-0812">Transmembrane</keyword>
<keyword evidence="2" id="KW-0472">Membrane</keyword>
<gene>
    <name evidence="3" type="ORF">RIMI_LOCUS4188533</name>
</gene>
<dbReference type="PANTHER" id="PTHR12616">
    <property type="entry name" value="VACUOLAR PROTEIN SORTING VPS41"/>
    <property type="match status" value="1"/>
</dbReference>
<reference evidence="3" key="1">
    <citation type="submission" date="2023-07" db="EMBL/GenBank/DDBJ databases">
        <authorList>
            <person name="Stuckert A."/>
        </authorList>
    </citation>
    <scope>NUCLEOTIDE SEQUENCE</scope>
</reference>